<reference evidence="2 3" key="3">
    <citation type="journal article" date="2013" name="Rice">
        <title>Improvement of the Oryza sativa Nipponbare reference genome using next generation sequence and optical map data.</title>
        <authorList>
            <person name="Kawahara Y."/>
            <person name="de la Bastide M."/>
            <person name="Hamilton J.P."/>
            <person name="Kanamori H."/>
            <person name="McCombie W.R."/>
            <person name="Ouyang S."/>
            <person name="Schwartz D.C."/>
            <person name="Tanaka T."/>
            <person name="Wu J."/>
            <person name="Zhou S."/>
            <person name="Childs K.L."/>
            <person name="Davidson R.M."/>
            <person name="Lin H."/>
            <person name="Quesada-Ocampo L."/>
            <person name="Vaillancourt B."/>
            <person name="Sakai H."/>
            <person name="Lee S.S."/>
            <person name="Kim J."/>
            <person name="Numa H."/>
            <person name="Itoh T."/>
            <person name="Buell C.R."/>
            <person name="Matsumoto T."/>
        </authorList>
    </citation>
    <scope>NUCLEOTIDE SEQUENCE [LARGE SCALE GENOMIC DNA]</scope>
    <source>
        <strain evidence="3">cv. Nipponbare</strain>
    </source>
</reference>
<feature type="region of interest" description="Disordered" evidence="1">
    <location>
        <begin position="51"/>
        <end position="75"/>
    </location>
</feature>
<dbReference type="EMBL" id="AP014957">
    <property type="protein sequence ID" value="BAS71290.1"/>
    <property type="molecule type" value="Genomic_DNA"/>
</dbReference>
<gene>
    <name evidence="2" type="ordered locus">Os01g0243501</name>
    <name evidence="2" type="ORF">OSNPB_010243501</name>
</gene>
<evidence type="ECO:0000313" key="3">
    <source>
        <dbReference type="Proteomes" id="UP000059680"/>
    </source>
</evidence>
<dbReference type="PaxDb" id="39947-A0A0P0V0A9"/>
<dbReference type="Proteomes" id="UP000059680">
    <property type="component" value="Chromosome 1"/>
</dbReference>
<accession>A0A0P0V0A9</accession>
<keyword evidence="3" id="KW-1185">Reference proteome</keyword>
<reference evidence="3" key="1">
    <citation type="journal article" date="2005" name="Nature">
        <title>The map-based sequence of the rice genome.</title>
        <authorList>
            <consortium name="International rice genome sequencing project (IRGSP)"/>
            <person name="Matsumoto T."/>
            <person name="Wu J."/>
            <person name="Kanamori H."/>
            <person name="Katayose Y."/>
            <person name="Fujisawa M."/>
            <person name="Namiki N."/>
            <person name="Mizuno H."/>
            <person name="Yamamoto K."/>
            <person name="Antonio B.A."/>
            <person name="Baba T."/>
            <person name="Sakata K."/>
            <person name="Nagamura Y."/>
            <person name="Aoki H."/>
            <person name="Arikawa K."/>
            <person name="Arita K."/>
            <person name="Bito T."/>
            <person name="Chiden Y."/>
            <person name="Fujitsuka N."/>
            <person name="Fukunaka R."/>
            <person name="Hamada M."/>
            <person name="Harada C."/>
            <person name="Hayashi A."/>
            <person name="Hijishita S."/>
            <person name="Honda M."/>
            <person name="Hosokawa S."/>
            <person name="Ichikawa Y."/>
            <person name="Idonuma A."/>
            <person name="Iijima M."/>
            <person name="Ikeda M."/>
            <person name="Ikeno M."/>
            <person name="Ito K."/>
            <person name="Ito S."/>
            <person name="Ito T."/>
            <person name="Ito Y."/>
            <person name="Ito Y."/>
            <person name="Iwabuchi A."/>
            <person name="Kamiya K."/>
            <person name="Karasawa W."/>
            <person name="Kurita K."/>
            <person name="Katagiri S."/>
            <person name="Kikuta A."/>
            <person name="Kobayashi H."/>
            <person name="Kobayashi N."/>
            <person name="Machita K."/>
            <person name="Maehara T."/>
            <person name="Masukawa M."/>
            <person name="Mizubayashi T."/>
            <person name="Mukai Y."/>
            <person name="Nagasaki H."/>
            <person name="Nagata Y."/>
            <person name="Naito S."/>
            <person name="Nakashima M."/>
            <person name="Nakama Y."/>
            <person name="Nakamichi Y."/>
            <person name="Nakamura M."/>
            <person name="Meguro A."/>
            <person name="Negishi M."/>
            <person name="Ohta I."/>
            <person name="Ohta T."/>
            <person name="Okamoto M."/>
            <person name="Ono N."/>
            <person name="Saji S."/>
            <person name="Sakaguchi M."/>
            <person name="Sakai K."/>
            <person name="Shibata M."/>
            <person name="Shimokawa T."/>
            <person name="Song J."/>
            <person name="Takazaki Y."/>
            <person name="Terasawa K."/>
            <person name="Tsugane M."/>
            <person name="Tsuji K."/>
            <person name="Ueda S."/>
            <person name="Waki K."/>
            <person name="Yamagata H."/>
            <person name="Yamamoto M."/>
            <person name="Yamamoto S."/>
            <person name="Yamane H."/>
            <person name="Yoshiki S."/>
            <person name="Yoshihara R."/>
            <person name="Yukawa K."/>
            <person name="Zhong H."/>
            <person name="Yano M."/>
            <person name="Yuan Q."/>
            <person name="Ouyang S."/>
            <person name="Liu J."/>
            <person name="Jones K.M."/>
            <person name="Gansberger K."/>
            <person name="Moffat K."/>
            <person name="Hill J."/>
            <person name="Bera J."/>
            <person name="Fadrosh D."/>
            <person name="Jin S."/>
            <person name="Johri S."/>
            <person name="Kim M."/>
            <person name="Overton L."/>
            <person name="Reardon M."/>
            <person name="Tsitrin T."/>
            <person name="Vuong H."/>
            <person name="Weaver B."/>
            <person name="Ciecko A."/>
            <person name="Tallon L."/>
            <person name="Jackson J."/>
            <person name="Pai G."/>
            <person name="Aken S.V."/>
            <person name="Utterback T."/>
            <person name="Reidmuller S."/>
            <person name="Feldblyum T."/>
            <person name="Hsiao J."/>
            <person name="Zismann V."/>
            <person name="Iobst S."/>
            <person name="de Vazeille A.R."/>
            <person name="Buell C.R."/>
            <person name="Ying K."/>
            <person name="Li Y."/>
            <person name="Lu T."/>
            <person name="Huang Y."/>
            <person name="Zhao Q."/>
            <person name="Feng Q."/>
            <person name="Zhang L."/>
            <person name="Zhu J."/>
            <person name="Weng Q."/>
            <person name="Mu J."/>
            <person name="Lu Y."/>
            <person name="Fan D."/>
            <person name="Liu Y."/>
            <person name="Guan J."/>
            <person name="Zhang Y."/>
            <person name="Yu S."/>
            <person name="Liu X."/>
            <person name="Zhang Y."/>
            <person name="Hong G."/>
            <person name="Han B."/>
            <person name="Choisne N."/>
            <person name="Demange N."/>
            <person name="Orjeda G."/>
            <person name="Samain S."/>
            <person name="Cattolico L."/>
            <person name="Pelletier E."/>
            <person name="Couloux A."/>
            <person name="Segurens B."/>
            <person name="Wincker P."/>
            <person name="D'Hont A."/>
            <person name="Scarpelli C."/>
            <person name="Weissenbach J."/>
            <person name="Salanoubat M."/>
            <person name="Quetier F."/>
            <person name="Yu Y."/>
            <person name="Kim H.R."/>
            <person name="Rambo T."/>
            <person name="Currie J."/>
            <person name="Collura K."/>
            <person name="Luo M."/>
            <person name="Yang T."/>
            <person name="Ammiraju J.S.S."/>
            <person name="Engler F."/>
            <person name="Soderlund C."/>
            <person name="Wing R.A."/>
            <person name="Palmer L.E."/>
            <person name="de la Bastide M."/>
            <person name="Spiegel L."/>
            <person name="Nascimento L."/>
            <person name="Zutavern T."/>
            <person name="O'Shaughnessy A."/>
            <person name="Dike S."/>
            <person name="Dedhia N."/>
            <person name="Preston R."/>
            <person name="Balija V."/>
            <person name="McCombie W.R."/>
            <person name="Chow T."/>
            <person name="Chen H."/>
            <person name="Chung M."/>
            <person name="Chen C."/>
            <person name="Shaw J."/>
            <person name="Wu H."/>
            <person name="Hsiao K."/>
            <person name="Chao Y."/>
            <person name="Chu M."/>
            <person name="Cheng C."/>
            <person name="Hour A."/>
            <person name="Lee P."/>
            <person name="Lin S."/>
            <person name="Lin Y."/>
            <person name="Liou J."/>
            <person name="Liu S."/>
            <person name="Hsing Y."/>
            <person name="Raghuvanshi S."/>
            <person name="Mohanty A."/>
            <person name="Bharti A.K."/>
            <person name="Gaur A."/>
            <person name="Gupta V."/>
            <person name="Kumar D."/>
            <person name="Ravi V."/>
            <person name="Vij S."/>
            <person name="Kapur A."/>
            <person name="Khurana P."/>
            <person name="Khurana P."/>
            <person name="Khurana J.P."/>
            <person name="Tyagi A.K."/>
            <person name="Gaikwad K."/>
            <person name="Singh A."/>
            <person name="Dalal V."/>
            <person name="Srivastava S."/>
            <person name="Dixit A."/>
            <person name="Pal A.K."/>
            <person name="Ghazi I.A."/>
            <person name="Yadav M."/>
            <person name="Pandit A."/>
            <person name="Bhargava A."/>
            <person name="Sureshbabu K."/>
            <person name="Batra K."/>
            <person name="Sharma T.R."/>
            <person name="Mohapatra T."/>
            <person name="Singh N.K."/>
            <person name="Messing J."/>
            <person name="Nelson A.B."/>
            <person name="Fuks G."/>
            <person name="Kavchok S."/>
            <person name="Keizer G."/>
            <person name="Linton E."/>
            <person name="Llaca V."/>
            <person name="Song R."/>
            <person name="Tanyolac B."/>
            <person name="Young S."/>
            <person name="Ho-Il K."/>
            <person name="Hahn J.H."/>
            <person name="Sangsakoo G."/>
            <person name="Vanavichit A."/>
            <person name="de Mattos Luiz.A.T."/>
            <person name="Zimmer P.D."/>
            <person name="Malone G."/>
            <person name="Dellagostin O."/>
            <person name="de Oliveira A.C."/>
            <person name="Bevan M."/>
            <person name="Bancroft I."/>
            <person name="Minx P."/>
            <person name="Cordum H."/>
            <person name="Wilson R."/>
            <person name="Cheng Z."/>
            <person name="Jin W."/>
            <person name="Jiang J."/>
            <person name="Leong S.A."/>
            <person name="Iwama H."/>
            <person name="Gojobori T."/>
            <person name="Itoh T."/>
            <person name="Niimura Y."/>
            <person name="Fujii Y."/>
            <person name="Habara T."/>
            <person name="Sakai H."/>
            <person name="Sato Y."/>
            <person name="Wilson G."/>
            <person name="Kumar K."/>
            <person name="McCouch S."/>
            <person name="Juretic N."/>
            <person name="Hoen D."/>
            <person name="Wright S."/>
            <person name="Bruskiewich R."/>
            <person name="Bureau T."/>
            <person name="Miyao A."/>
            <person name="Hirochika H."/>
            <person name="Nishikawa T."/>
            <person name="Kadowaki K."/>
            <person name="Sugiura M."/>
            <person name="Burr B."/>
            <person name="Sasaki T."/>
        </authorList>
    </citation>
    <scope>NUCLEOTIDE SEQUENCE [LARGE SCALE GENOMIC DNA]</scope>
    <source>
        <strain evidence="3">cv. Nipponbare</strain>
    </source>
</reference>
<evidence type="ECO:0000256" key="1">
    <source>
        <dbReference type="SAM" id="MobiDB-lite"/>
    </source>
</evidence>
<proteinExistence type="predicted"/>
<name>A0A0P0V0A9_ORYSJ</name>
<dbReference type="AlphaFoldDB" id="A0A0P0V0A9"/>
<dbReference type="InParanoid" id="A0A0P0V0A9"/>
<sequence length="75" mass="8674">MKLTFHNTSTIYHTTWIVGVHFAEPEPSMDLVRNNILPRFHQALYPSITQKANMKGEYPRQDKRGRSGMGQSRSL</sequence>
<evidence type="ECO:0000313" key="2">
    <source>
        <dbReference type="EMBL" id="BAS71290.1"/>
    </source>
</evidence>
<reference evidence="2 3" key="2">
    <citation type="journal article" date="2013" name="Plant Cell Physiol.">
        <title>Rice Annotation Project Database (RAP-DB): an integrative and interactive database for rice genomics.</title>
        <authorList>
            <person name="Sakai H."/>
            <person name="Lee S.S."/>
            <person name="Tanaka T."/>
            <person name="Numa H."/>
            <person name="Kim J."/>
            <person name="Kawahara Y."/>
            <person name="Wakimoto H."/>
            <person name="Yang C.C."/>
            <person name="Iwamoto M."/>
            <person name="Abe T."/>
            <person name="Yamada Y."/>
            <person name="Muto A."/>
            <person name="Inokuchi H."/>
            <person name="Ikemura T."/>
            <person name="Matsumoto T."/>
            <person name="Sasaki T."/>
            <person name="Itoh T."/>
        </authorList>
    </citation>
    <scope>NUCLEOTIDE SEQUENCE [LARGE SCALE GENOMIC DNA]</scope>
    <source>
        <strain evidence="3">cv. Nipponbare</strain>
    </source>
</reference>
<protein>
    <submittedName>
        <fullName evidence="2">Os01g0243501 protein</fullName>
    </submittedName>
</protein>
<organism evidence="2 3">
    <name type="scientific">Oryza sativa subsp. japonica</name>
    <name type="common">Rice</name>
    <dbReference type="NCBI Taxonomy" id="39947"/>
    <lineage>
        <taxon>Eukaryota</taxon>
        <taxon>Viridiplantae</taxon>
        <taxon>Streptophyta</taxon>
        <taxon>Embryophyta</taxon>
        <taxon>Tracheophyta</taxon>
        <taxon>Spermatophyta</taxon>
        <taxon>Magnoliopsida</taxon>
        <taxon>Liliopsida</taxon>
        <taxon>Poales</taxon>
        <taxon>Poaceae</taxon>
        <taxon>BOP clade</taxon>
        <taxon>Oryzoideae</taxon>
        <taxon>Oryzeae</taxon>
        <taxon>Oryzinae</taxon>
        <taxon>Oryza</taxon>
        <taxon>Oryza sativa</taxon>
    </lineage>
</organism>